<dbReference type="EnsemblMetazoa" id="Aqu2.1.18398_001">
    <property type="protein sequence ID" value="Aqu2.1.18398_001"/>
    <property type="gene ID" value="Aqu2.1.18398"/>
</dbReference>
<name>A0A1X7TTP5_AMPQE</name>
<dbReference type="PANTHER" id="PTHR46481">
    <property type="entry name" value="ZINC FINGER BED DOMAIN-CONTAINING PROTEIN 4"/>
    <property type="match status" value="1"/>
</dbReference>
<dbReference type="AlphaFoldDB" id="A0A1X7TTP5"/>
<sequence>MARSGNTSNLMAHSRNNHKPLYSQLRTSASKPIKAKPQAQDQLTISLTFGPCQPYSRHGKRLKKLTDSVTRSLVKDELEMYLVQKDGFRQMLKTFDKRYEIPDQSYFSHTAVPELFAITTKRVAEQVAAVKYFASTTDSW</sequence>
<dbReference type="InParanoid" id="A0A1X7TTP5"/>
<dbReference type="InterPro" id="IPR052035">
    <property type="entry name" value="ZnF_BED_domain_contain"/>
</dbReference>
<dbReference type="STRING" id="400682.A0A1X7TTP5"/>
<protein>
    <submittedName>
        <fullName evidence="1">Uncharacterized protein</fullName>
    </submittedName>
</protein>
<reference evidence="1" key="1">
    <citation type="submission" date="2017-05" db="UniProtKB">
        <authorList>
            <consortium name="EnsemblMetazoa"/>
        </authorList>
    </citation>
    <scope>IDENTIFICATION</scope>
</reference>
<evidence type="ECO:0000313" key="1">
    <source>
        <dbReference type="EnsemblMetazoa" id="Aqu2.1.18398_001"/>
    </source>
</evidence>
<proteinExistence type="predicted"/>
<organism evidence="1">
    <name type="scientific">Amphimedon queenslandica</name>
    <name type="common">Sponge</name>
    <dbReference type="NCBI Taxonomy" id="400682"/>
    <lineage>
        <taxon>Eukaryota</taxon>
        <taxon>Metazoa</taxon>
        <taxon>Porifera</taxon>
        <taxon>Demospongiae</taxon>
        <taxon>Heteroscleromorpha</taxon>
        <taxon>Haplosclerida</taxon>
        <taxon>Niphatidae</taxon>
        <taxon>Amphimedon</taxon>
    </lineage>
</organism>
<accession>A0A1X7TTP5</accession>
<dbReference type="eggNOG" id="KOG1121">
    <property type="taxonomic scope" value="Eukaryota"/>
</dbReference>
<dbReference type="PANTHER" id="PTHR46481:SF9">
    <property type="entry name" value="ZINC FINGER BED DOMAIN-CONTAINING PROTEIN 1-LIKE"/>
    <property type="match status" value="1"/>
</dbReference>
<dbReference type="SUPFAM" id="SSF140996">
    <property type="entry name" value="Hermes dimerisation domain"/>
    <property type="match status" value="1"/>
</dbReference>